<organism evidence="5 6">
    <name type="scientific">Exobacillus caeni</name>
    <dbReference type="NCBI Taxonomy" id="2574798"/>
    <lineage>
        <taxon>Bacteria</taxon>
        <taxon>Bacillati</taxon>
        <taxon>Bacillota</taxon>
        <taxon>Bacilli</taxon>
        <taxon>Bacillales</taxon>
        <taxon>Guptibacillaceae</taxon>
        <taxon>Exobacillus</taxon>
    </lineage>
</organism>
<comment type="caution">
    <text evidence="5">The sequence shown here is derived from an EMBL/GenBank/DDBJ whole genome shotgun (WGS) entry which is preliminary data.</text>
</comment>
<dbReference type="AlphaFoldDB" id="A0A5R9FA39"/>
<evidence type="ECO:0000259" key="4">
    <source>
        <dbReference type="PROSITE" id="PS51671"/>
    </source>
</evidence>
<protein>
    <submittedName>
        <fullName evidence="5">CBS domain-containing protein</fullName>
    </submittedName>
</protein>
<evidence type="ECO:0000256" key="2">
    <source>
        <dbReference type="PROSITE-ProRule" id="PRU00703"/>
    </source>
</evidence>
<name>A0A5R9FA39_9BACL</name>
<dbReference type="Pfam" id="PF00571">
    <property type="entry name" value="CBS"/>
    <property type="match status" value="2"/>
</dbReference>
<sequence>MIIEEIMNRNVHTMYADQTIADALTLLNRQKIRHIPIVNKEEELVGIISDRDVRDASPSTLDLDPDKALLDSPVSSIMEPDVITAHPLDFVEEISAVFYEQRIGCVPIVEKGRVVGIVTESDMLHTLILLTGAHQPSSHIEIQVENVSGKLAEITSIISKRKVNIISVLVYPNNDDKYKNLVFRVQTMNPMGIIQDITDHGHKVLWPNMPGVTE</sequence>
<evidence type="ECO:0000256" key="1">
    <source>
        <dbReference type="ARBA" id="ARBA00023122"/>
    </source>
</evidence>
<dbReference type="SUPFAM" id="SSF54631">
    <property type="entry name" value="CBS-domain pair"/>
    <property type="match status" value="1"/>
</dbReference>
<dbReference type="SMART" id="SM00116">
    <property type="entry name" value="CBS"/>
    <property type="match status" value="2"/>
</dbReference>
<evidence type="ECO:0000313" key="5">
    <source>
        <dbReference type="EMBL" id="TLS39086.1"/>
    </source>
</evidence>
<dbReference type="Gene3D" id="3.30.70.260">
    <property type="match status" value="1"/>
</dbReference>
<reference evidence="5 6" key="1">
    <citation type="submission" date="2019-04" db="EMBL/GenBank/DDBJ databases">
        <title>Bacillus caeni sp. nov., a bacterium isolated from mangrove sediment.</title>
        <authorList>
            <person name="Huang H."/>
            <person name="Mo K."/>
            <person name="Hu Y."/>
        </authorList>
    </citation>
    <scope>NUCLEOTIDE SEQUENCE [LARGE SCALE GENOMIC DNA]</scope>
    <source>
        <strain evidence="5 6">HB172195</strain>
    </source>
</reference>
<evidence type="ECO:0000313" key="6">
    <source>
        <dbReference type="Proteomes" id="UP000308230"/>
    </source>
</evidence>
<keyword evidence="1 2" id="KW-0129">CBS domain</keyword>
<feature type="domain" description="CBS" evidence="3">
    <location>
        <begin position="7"/>
        <end position="63"/>
    </location>
</feature>
<gene>
    <name evidence="5" type="ORF">FCL54_01895</name>
</gene>
<dbReference type="PROSITE" id="PS51671">
    <property type="entry name" value="ACT"/>
    <property type="match status" value="1"/>
</dbReference>
<dbReference type="CDD" id="cd04883">
    <property type="entry name" value="ACT_AcuB"/>
    <property type="match status" value="1"/>
</dbReference>
<dbReference type="Gene3D" id="3.10.580.10">
    <property type="entry name" value="CBS-domain"/>
    <property type="match status" value="1"/>
</dbReference>
<dbReference type="InterPro" id="IPR045865">
    <property type="entry name" value="ACT-like_dom_sf"/>
</dbReference>
<dbReference type="CDD" id="cd04584">
    <property type="entry name" value="CBS_pair_AcuB_like"/>
    <property type="match status" value="1"/>
</dbReference>
<dbReference type="RefSeq" id="WP_138122582.1">
    <property type="nucleotide sequence ID" value="NZ_SWLG01000001.1"/>
</dbReference>
<keyword evidence="6" id="KW-1185">Reference proteome</keyword>
<dbReference type="EMBL" id="SWLG01000001">
    <property type="protein sequence ID" value="TLS39086.1"/>
    <property type="molecule type" value="Genomic_DNA"/>
</dbReference>
<feature type="domain" description="CBS" evidence="3">
    <location>
        <begin position="78"/>
        <end position="137"/>
    </location>
</feature>
<dbReference type="PANTHER" id="PTHR43080:SF2">
    <property type="entry name" value="CBS DOMAIN-CONTAINING PROTEIN"/>
    <property type="match status" value="1"/>
</dbReference>
<dbReference type="InterPro" id="IPR051257">
    <property type="entry name" value="Diverse_CBS-Domain"/>
</dbReference>
<proteinExistence type="predicted"/>
<dbReference type="InterPro" id="IPR002912">
    <property type="entry name" value="ACT_dom"/>
</dbReference>
<feature type="domain" description="ACT" evidence="4">
    <location>
        <begin position="139"/>
        <end position="214"/>
    </location>
</feature>
<dbReference type="PROSITE" id="PS51371">
    <property type="entry name" value="CBS"/>
    <property type="match status" value="2"/>
</dbReference>
<dbReference type="InterPro" id="IPR046342">
    <property type="entry name" value="CBS_dom_sf"/>
</dbReference>
<dbReference type="SUPFAM" id="SSF55021">
    <property type="entry name" value="ACT-like"/>
    <property type="match status" value="1"/>
</dbReference>
<dbReference type="Proteomes" id="UP000308230">
    <property type="component" value="Unassembled WGS sequence"/>
</dbReference>
<evidence type="ECO:0000259" key="3">
    <source>
        <dbReference type="PROSITE" id="PS51371"/>
    </source>
</evidence>
<accession>A0A5R9FA39</accession>
<dbReference type="OrthoDB" id="9781631at2"/>
<dbReference type="InterPro" id="IPR000644">
    <property type="entry name" value="CBS_dom"/>
</dbReference>
<dbReference type="PANTHER" id="PTHR43080">
    <property type="entry name" value="CBS DOMAIN-CONTAINING PROTEIN CBSX3, MITOCHONDRIAL"/>
    <property type="match status" value="1"/>
</dbReference>